<organism evidence="13 14">
    <name type="scientific">Blyttiomyces helicus</name>
    <dbReference type="NCBI Taxonomy" id="388810"/>
    <lineage>
        <taxon>Eukaryota</taxon>
        <taxon>Fungi</taxon>
        <taxon>Fungi incertae sedis</taxon>
        <taxon>Chytridiomycota</taxon>
        <taxon>Chytridiomycota incertae sedis</taxon>
        <taxon>Chytridiomycetes</taxon>
        <taxon>Chytridiomycetes incertae sedis</taxon>
        <taxon>Blyttiomyces</taxon>
    </lineage>
</organism>
<dbReference type="Gene3D" id="3.40.50.300">
    <property type="entry name" value="P-loop containing nucleotide triphosphate hydrolases"/>
    <property type="match status" value="2"/>
</dbReference>
<feature type="repeat" description="HEAT" evidence="9">
    <location>
        <begin position="92"/>
        <end position="128"/>
    </location>
</feature>
<dbReference type="PROSITE" id="PS50013">
    <property type="entry name" value="CHROMO_2"/>
    <property type="match status" value="1"/>
</dbReference>
<keyword evidence="5" id="KW-0547">Nucleotide-binding</keyword>
<dbReference type="SUPFAM" id="SSF52540">
    <property type="entry name" value="P-loop containing nucleoside triphosphate hydrolases"/>
    <property type="match status" value="2"/>
</dbReference>
<evidence type="ECO:0000256" key="6">
    <source>
        <dbReference type="ARBA" id="ARBA00022840"/>
    </source>
</evidence>
<dbReference type="GO" id="GO:0016887">
    <property type="term" value="F:ATP hydrolysis activity"/>
    <property type="evidence" value="ECO:0007669"/>
    <property type="project" value="InterPro"/>
</dbReference>
<dbReference type="GO" id="GO:0005737">
    <property type="term" value="C:cytoplasm"/>
    <property type="evidence" value="ECO:0007669"/>
    <property type="project" value="UniProtKB-SubCell"/>
</dbReference>
<dbReference type="AlphaFoldDB" id="A0A4P9WGC3"/>
<dbReference type="InterPro" id="IPR015688">
    <property type="entry name" value="eEF3_ABC2_chromodomain-like"/>
</dbReference>
<keyword evidence="4" id="KW-0677">Repeat</keyword>
<dbReference type="EMBL" id="KZ994874">
    <property type="protein sequence ID" value="RKO91859.1"/>
    <property type="molecule type" value="Genomic_DNA"/>
</dbReference>
<dbReference type="Proteomes" id="UP000269721">
    <property type="component" value="Unassembled WGS sequence"/>
</dbReference>
<sequence>MPSADSSARVAELLTSLYTCETSDECVGLAADLGGVIKTLGLRTLLTEGVIDNLRTNALNKKSGLAREGAVLGIAGLCRVLGKPAQPYLFTLLPILFDLHADKGAPVREAAESAANAFFALVSPYGVKVVLPVLFEAMNKKWQSKIAALQFLGRLATVAPIQTGFLLPEIIPEISECLHDTHDEVSRAATKCMMNVCGVAGNPDIAPHLPILVSCMGHPTEVPACVQKLSATTFVAEVTGPALAIMVPLLVRALNERSAAVLRPTVVIVDNLCKLVRDPAEAGQFLPQLLPGLDRIIETAASPEVRALASAARATLVRVGGGVQKDAAPSGAAANVPSTEDATKVVKDFAASIANVKVADSYATTAIEHIVQLVRELIAAEAYSEVEWKTTLTQYIQALASEDLASVMAKAIFTHYYSLEKKRRGMESTDDDEEEGEMLCNCDFSLAYGGMMLLNHTTLRLRRGHRYGLCGANGAGKSTLMRAISRGQVENFPSPDVLRTVFVEHTLQGEDASMSILDFIASDPKLKHIAVAEKQKALEEVGFVGDRLTQEVGSLSGGWKMKLELARAMLMNADILLLDEPTNHLDVANVAWLEKYLTSQTHITCLVVSHDSGFLDNVCTNIIHYERKKLAYYKGNLSEFVKVRPEASSYYTLSSSNVKFTFPPPGFLQGITSKTKAILKMTNATFTYPGAPKPSLSNASVTLSLASRVAIVGHNGAGKSTLIKLLTGETIAQEGTVWKHPNLRIGYVAQHAFHHLDQHLEKTANTYIQWRYQGGEDREVLEKASRQLSDDEKAQMEVPIMINGQPRRVEFLLGRSKLKKSFQYEVKWIGLIHKHNTWLPREFLLEKGFQKLVQAFDDREASREGQGYRELIPAVIRKHIEDIGLDGDIADNNPLSGLSGGQKVKVVIAAAMWNNPHMLVLDEPTNFLDRDSLGGLAVAIRDWGGAVVMISHNTEFVGALCPEVWNVEAGRLTHKGKSDVADSAFEDHEESARKIAEKVAAKSGKKKLTRNEMKARDVRRRARHLKWLAEGGEKEPDTDDD</sequence>
<dbReference type="InterPro" id="IPR000953">
    <property type="entry name" value="Chromo/chromo_shadow_dom"/>
</dbReference>
<dbReference type="Pfam" id="PF24984">
    <property type="entry name" value="HEAT_EF3_GNC1"/>
    <property type="match status" value="1"/>
</dbReference>
<dbReference type="PANTHER" id="PTHR19211">
    <property type="entry name" value="ATP-BINDING TRANSPORT PROTEIN-RELATED"/>
    <property type="match status" value="1"/>
</dbReference>
<dbReference type="InterPro" id="IPR011989">
    <property type="entry name" value="ARM-like"/>
</dbReference>
<dbReference type="OrthoDB" id="2110130at2759"/>
<dbReference type="SUPFAM" id="SSF54160">
    <property type="entry name" value="Chromo domain-like"/>
    <property type="match status" value="1"/>
</dbReference>
<dbReference type="PANTHER" id="PTHR19211:SF14">
    <property type="entry name" value="ATP-BINDING CASSETTE SUB-FAMILY F MEMBER 1"/>
    <property type="match status" value="1"/>
</dbReference>
<evidence type="ECO:0000256" key="8">
    <source>
        <dbReference type="ARBA" id="ARBA00050045"/>
    </source>
</evidence>
<dbReference type="InterPro" id="IPR027417">
    <property type="entry name" value="P-loop_NTPase"/>
</dbReference>
<accession>A0A4P9WGC3</accession>
<evidence type="ECO:0000313" key="14">
    <source>
        <dbReference type="Proteomes" id="UP000269721"/>
    </source>
</evidence>
<keyword evidence="14" id="KW-1185">Reference proteome</keyword>
<dbReference type="Pfam" id="PF00385">
    <property type="entry name" value="Chromo"/>
    <property type="match status" value="1"/>
</dbReference>
<evidence type="ECO:0000259" key="12">
    <source>
        <dbReference type="PROSITE" id="PS50893"/>
    </source>
</evidence>
<dbReference type="InterPro" id="IPR021133">
    <property type="entry name" value="HEAT_type_2"/>
</dbReference>
<evidence type="ECO:0000313" key="13">
    <source>
        <dbReference type="EMBL" id="RKO91859.1"/>
    </source>
</evidence>
<name>A0A4P9WGC3_9FUNG</name>
<evidence type="ECO:0000256" key="7">
    <source>
        <dbReference type="ARBA" id="ARBA00050030"/>
    </source>
</evidence>
<dbReference type="PROSITE" id="PS50077">
    <property type="entry name" value="HEAT_REPEAT"/>
    <property type="match status" value="1"/>
</dbReference>
<dbReference type="InterPro" id="IPR016197">
    <property type="entry name" value="Chromo-like_dom_sf"/>
</dbReference>
<dbReference type="InterPro" id="IPR023780">
    <property type="entry name" value="Chromo_domain"/>
</dbReference>
<protein>
    <recommendedName>
        <fullName evidence="7">Elongation factor 3</fullName>
    </recommendedName>
    <alternativeName>
        <fullName evidence="8">Eukaryotic elongation factor 3</fullName>
    </alternativeName>
</protein>
<dbReference type="SMART" id="SM01349">
    <property type="entry name" value="TOG"/>
    <property type="match status" value="1"/>
</dbReference>
<dbReference type="FunFam" id="3.40.50.300:FF:000193">
    <property type="entry name" value="Probable Elongation factor 3"/>
    <property type="match status" value="1"/>
</dbReference>
<evidence type="ECO:0000259" key="11">
    <source>
        <dbReference type="PROSITE" id="PS50013"/>
    </source>
</evidence>
<feature type="domain" description="ABC transporter" evidence="12">
    <location>
        <begin position="679"/>
        <end position="994"/>
    </location>
</feature>
<dbReference type="FunFam" id="2.40.50.990:FF:000002">
    <property type="entry name" value="mRNA export factor elf1"/>
    <property type="match status" value="1"/>
</dbReference>
<evidence type="ECO:0000256" key="3">
    <source>
        <dbReference type="ARBA" id="ARBA00022490"/>
    </source>
</evidence>
<dbReference type="InterPro" id="IPR003439">
    <property type="entry name" value="ABC_transporter-like_ATP-bd"/>
</dbReference>
<evidence type="ECO:0000256" key="5">
    <source>
        <dbReference type="ARBA" id="ARBA00022741"/>
    </source>
</evidence>
<evidence type="ECO:0000256" key="9">
    <source>
        <dbReference type="PROSITE-ProRule" id="PRU00103"/>
    </source>
</evidence>
<dbReference type="Gene3D" id="1.25.10.10">
    <property type="entry name" value="Leucine-rich Repeat Variant"/>
    <property type="match status" value="1"/>
</dbReference>
<dbReference type="SMART" id="SM00298">
    <property type="entry name" value="CHROMO"/>
    <property type="match status" value="1"/>
</dbReference>
<gene>
    <name evidence="13" type="ORF">BDK51DRAFT_20792</name>
</gene>
<evidence type="ECO:0000256" key="10">
    <source>
        <dbReference type="SAM" id="MobiDB-lite"/>
    </source>
</evidence>
<dbReference type="InterPro" id="IPR034085">
    <property type="entry name" value="TOG"/>
</dbReference>
<evidence type="ECO:0000256" key="1">
    <source>
        <dbReference type="ARBA" id="ARBA00004496"/>
    </source>
</evidence>
<feature type="domain" description="Chromo" evidence="11">
    <location>
        <begin position="807"/>
        <end position="868"/>
    </location>
</feature>
<keyword evidence="3" id="KW-0963">Cytoplasm</keyword>
<dbReference type="Gene3D" id="2.40.50.990">
    <property type="match status" value="1"/>
</dbReference>
<comment type="similarity">
    <text evidence="2">Belongs to the ABC transporter superfamily. ABCF family. EF3 subfamily.</text>
</comment>
<evidence type="ECO:0000256" key="2">
    <source>
        <dbReference type="ARBA" id="ARBA00011054"/>
    </source>
</evidence>
<comment type="subcellular location">
    <subcellularLocation>
        <location evidence="1">Cytoplasm</location>
    </subcellularLocation>
</comment>
<dbReference type="SUPFAM" id="SSF48371">
    <property type="entry name" value="ARM repeat"/>
    <property type="match status" value="1"/>
</dbReference>
<keyword evidence="6" id="KW-0067">ATP-binding</keyword>
<dbReference type="Pfam" id="PF24987">
    <property type="entry name" value="HEAT_EF3_N"/>
    <property type="match status" value="1"/>
</dbReference>
<reference evidence="14" key="1">
    <citation type="journal article" date="2018" name="Nat. Microbiol.">
        <title>Leveraging single-cell genomics to expand the fungal tree of life.</title>
        <authorList>
            <person name="Ahrendt S.R."/>
            <person name="Quandt C.A."/>
            <person name="Ciobanu D."/>
            <person name="Clum A."/>
            <person name="Salamov A."/>
            <person name="Andreopoulos B."/>
            <person name="Cheng J.F."/>
            <person name="Woyke T."/>
            <person name="Pelin A."/>
            <person name="Henrissat B."/>
            <person name="Reynolds N.K."/>
            <person name="Benny G.L."/>
            <person name="Smith M.E."/>
            <person name="James T.Y."/>
            <person name="Grigoriev I.V."/>
        </authorList>
    </citation>
    <scope>NUCLEOTIDE SEQUENCE [LARGE SCALE GENOMIC DNA]</scope>
</reference>
<keyword evidence="13" id="KW-0378">Hydrolase</keyword>
<dbReference type="InterPro" id="IPR003593">
    <property type="entry name" value="AAA+_ATPase"/>
</dbReference>
<dbReference type="Pfam" id="PF00005">
    <property type="entry name" value="ABC_tran"/>
    <property type="match status" value="2"/>
</dbReference>
<dbReference type="CDD" id="cd03221">
    <property type="entry name" value="ABCF_EF-3"/>
    <property type="match status" value="1"/>
</dbReference>
<dbReference type="SMART" id="SM00382">
    <property type="entry name" value="AAA"/>
    <property type="match status" value="2"/>
</dbReference>
<proteinExistence type="inferred from homology"/>
<feature type="region of interest" description="Disordered" evidence="10">
    <location>
        <begin position="998"/>
        <end position="1017"/>
    </location>
</feature>
<evidence type="ECO:0000256" key="4">
    <source>
        <dbReference type="ARBA" id="ARBA00022737"/>
    </source>
</evidence>
<dbReference type="InterPro" id="IPR047038">
    <property type="entry name" value="eEF3_chromodomain-like_sf"/>
</dbReference>
<dbReference type="InterPro" id="IPR050611">
    <property type="entry name" value="ABCF"/>
</dbReference>
<dbReference type="PROSITE" id="PS50893">
    <property type="entry name" value="ABC_TRANSPORTER_2"/>
    <property type="match status" value="2"/>
</dbReference>
<dbReference type="InterPro" id="IPR016024">
    <property type="entry name" value="ARM-type_fold"/>
</dbReference>
<dbReference type="FunFam" id="1.25.10.10:FF:000076">
    <property type="entry name" value="Elongation factor 3"/>
    <property type="match status" value="1"/>
</dbReference>
<feature type="domain" description="ABC transporter" evidence="12">
    <location>
        <begin position="439"/>
        <end position="652"/>
    </location>
</feature>
<dbReference type="GO" id="GO:0005524">
    <property type="term" value="F:ATP binding"/>
    <property type="evidence" value="ECO:0007669"/>
    <property type="project" value="UniProtKB-KW"/>
</dbReference>
<dbReference type="CDD" id="cd18626">
    <property type="entry name" value="CD_eEF3"/>
    <property type="match status" value="1"/>
</dbReference>
<dbReference type="PROSITE" id="PS00211">
    <property type="entry name" value="ABC_TRANSPORTER_1"/>
    <property type="match status" value="2"/>
</dbReference>
<dbReference type="InterPro" id="IPR017871">
    <property type="entry name" value="ABC_transporter-like_CS"/>
</dbReference>